<dbReference type="Gene3D" id="3.90.226.10">
    <property type="entry name" value="2-enoyl-CoA Hydratase, Chain A, domain 1"/>
    <property type="match status" value="1"/>
</dbReference>
<organism evidence="1 2">
    <name type="scientific">Pseudonocardia endophytica</name>
    <dbReference type="NCBI Taxonomy" id="401976"/>
    <lineage>
        <taxon>Bacteria</taxon>
        <taxon>Bacillati</taxon>
        <taxon>Actinomycetota</taxon>
        <taxon>Actinomycetes</taxon>
        <taxon>Pseudonocardiales</taxon>
        <taxon>Pseudonocardiaceae</taxon>
        <taxon>Pseudonocardia</taxon>
    </lineage>
</organism>
<sequence>MAPELLDVSRDGSVLTITLNEPRRRNPLSLAMREELLALLEQVAADDGVRAVVLTGAGTIFCAGGDIASMSDDRAAGSHRLRVFNQVMEALVGLPKAVVAAVEGGAFGAGLSLMAACDHVVAAEDAVLRSSFGGIGLGTDGGLSWTLPRRVGYGRAAEIVMFGDPLDAVEARRIGLVERVVPAGTALAEAQARAALLAARSRPALAANKATLNTGGSLHDVLEAEKHHQLDLMAGADFAEGRAAFAERRPPEFRA</sequence>
<evidence type="ECO:0000313" key="2">
    <source>
        <dbReference type="Proteomes" id="UP000295560"/>
    </source>
</evidence>
<protein>
    <submittedName>
        <fullName evidence="1">Short chain enoyl-CoA hydratase /enoyl-CoA hydratase</fullName>
    </submittedName>
</protein>
<dbReference type="RefSeq" id="WP_132430566.1">
    <property type="nucleotide sequence ID" value="NZ_SMFZ01000002.1"/>
</dbReference>
<dbReference type="PANTHER" id="PTHR43459">
    <property type="entry name" value="ENOYL-COA HYDRATASE"/>
    <property type="match status" value="1"/>
</dbReference>
<comment type="caution">
    <text evidence="1">The sequence shown here is derived from an EMBL/GenBank/DDBJ whole genome shotgun (WGS) entry which is preliminary data.</text>
</comment>
<dbReference type="PANTHER" id="PTHR43459:SF1">
    <property type="entry name" value="EG:BACN32G11.4 PROTEIN"/>
    <property type="match status" value="1"/>
</dbReference>
<dbReference type="GO" id="GO:0003824">
    <property type="term" value="F:catalytic activity"/>
    <property type="evidence" value="ECO:0007669"/>
    <property type="project" value="UniProtKB-ARBA"/>
</dbReference>
<proteinExistence type="predicted"/>
<dbReference type="InterPro" id="IPR001753">
    <property type="entry name" value="Enoyl-CoA_hydra/iso"/>
</dbReference>
<dbReference type="CDD" id="cd06558">
    <property type="entry name" value="crotonase-like"/>
    <property type="match status" value="1"/>
</dbReference>
<dbReference type="SUPFAM" id="SSF52096">
    <property type="entry name" value="ClpP/crotonase"/>
    <property type="match status" value="1"/>
</dbReference>
<reference evidence="1 2" key="1">
    <citation type="submission" date="2019-03" db="EMBL/GenBank/DDBJ databases">
        <title>Sequencing the genomes of 1000 actinobacteria strains.</title>
        <authorList>
            <person name="Klenk H.-P."/>
        </authorList>
    </citation>
    <scope>NUCLEOTIDE SEQUENCE [LARGE SCALE GENOMIC DNA]</scope>
    <source>
        <strain evidence="1 2">DSM 44969</strain>
    </source>
</reference>
<accession>A0A4R1HMT1</accession>
<dbReference type="Proteomes" id="UP000295560">
    <property type="component" value="Unassembled WGS sequence"/>
</dbReference>
<dbReference type="OrthoDB" id="5291143at2"/>
<name>A0A4R1HMT1_PSEEN</name>
<dbReference type="EMBL" id="SMFZ01000002">
    <property type="protein sequence ID" value="TCK21875.1"/>
    <property type="molecule type" value="Genomic_DNA"/>
</dbReference>
<keyword evidence="2" id="KW-1185">Reference proteome</keyword>
<dbReference type="InterPro" id="IPR029045">
    <property type="entry name" value="ClpP/crotonase-like_dom_sf"/>
</dbReference>
<gene>
    <name evidence="1" type="ORF">EV378_5867</name>
</gene>
<evidence type="ECO:0000313" key="1">
    <source>
        <dbReference type="EMBL" id="TCK21875.1"/>
    </source>
</evidence>
<dbReference type="Pfam" id="PF00378">
    <property type="entry name" value="ECH_1"/>
    <property type="match status" value="1"/>
</dbReference>
<dbReference type="AlphaFoldDB" id="A0A4R1HMT1"/>